<evidence type="ECO:0000313" key="1">
    <source>
        <dbReference type="EMBL" id="MBX73065.1"/>
    </source>
</evidence>
<reference evidence="1" key="1">
    <citation type="submission" date="2018-02" db="EMBL/GenBank/DDBJ databases">
        <title>Rhizophora mucronata_Transcriptome.</title>
        <authorList>
            <person name="Meera S.P."/>
            <person name="Sreeshan A."/>
            <person name="Augustine A."/>
        </authorList>
    </citation>
    <scope>NUCLEOTIDE SEQUENCE</scope>
    <source>
        <tissue evidence="1">Leaf</tissue>
    </source>
</reference>
<name>A0A2P2R1C8_RHIMU</name>
<proteinExistence type="predicted"/>
<dbReference type="AlphaFoldDB" id="A0A2P2R1C8"/>
<accession>A0A2P2R1C8</accession>
<sequence>MMFRFILRDCLDFSSRSILEIQDISYAMRCQDNWM</sequence>
<protein>
    <submittedName>
        <fullName evidence="1">Uncharacterized protein</fullName>
    </submittedName>
</protein>
<organism evidence="1">
    <name type="scientific">Rhizophora mucronata</name>
    <name type="common">Asiatic mangrove</name>
    <dbReference type="NCBI Taxonomy" id="61149"/>
    <lineage>
        <taxon>Eukaryota</taxon>
        <taxon>Viridiplantae</taxon>
        <taxon>Streptophyta</taxon>
        <taxon>Embryophyta</taxon>
        <taxon>Tracheophyta</taxon>
        <taxon>Spermatophyta</taxon>
        <taxon>Magnoliopsida</taxon>
        <taxon>eudicotyledons</taxon>
        <taxon>Gunneridae</taxon>
        <taxon>Pentapetalae</taxon>
        <taxon>rosids</taxon>
        <taxon>fabids</taxon>
        <taxon>Malpighiales</taxon>
        <taxon>Rhizophoraceae</taxon>
        <taxon>Rhizophora</taxon>
    </lineage>
</organism>
<dbReference type="EMBL" id="GGEC01092581">
    <property type="protein sequence ID" value="MBX73065.1"/>
    <property type="molecule type" value="Transcribed_RNA"/>
</dbReference>